<dbReference type="GO" id="GO:0003918">
    <property type="term" value="F:DNA topoisomerase type II (double strand cut, ATP-hydrolyzing) activity"/>
    <property type="evidence" value="ECO:0007669"/>
    <property type="project" value="InterPro"/>
</dbReference>
<accession>A0A652YK62</accession>
<dbReference type="Gene3D" id="1.10.268.10">
    <property type="entry name" value="Topoisomerase, domain 3"/>
    <property type="match status" value="1"/>
</dbReference>
<name>A0A652YK62_NOCGL</name>
<protein>
    <submittedName>
        <fullName evidence="1">Uncharacterized protein</fullName>
    </submittedName>
</protein>
<evidence type="ECO:0000313" key="1">
    <source>
        <dbReference type="EMBL" id="TYQ01364.1"/>
    </source>
</evidence>
<organism evidence="1">
    <name type="scientific">Nocardia globerula</name>
    <dbReference type="NCBI Taxonomy" id="1818"/>
    <lineage>
        <taxon>Bacteria</taxon>
        <taxon>Bacillati</taxon>
        <taxon>Actinomycetota</taxon>
        <taxon>Actinomycetes</taxon>
        <taxon>Mycobacteriales</taxon>
        <taxon>Nocardiaceae</taxon>
        <taxon>Nocardia</taxon>
    </lineage>
</organism>
<dbReference type="EMBL" id="VNIQ01000008">
    <property type="protein sequence ID" value="TYQ01364.1"/>
    <property type="molecule type" value="Genomic_DNA"/>
</dbReference>
<dbReference type="GO" id="GO:0003677">
    <property type="term" value="F:DNA binding"/>
    <property type="evidence" value="ECO:0007669"/>
    <property type="project" value="InterPro"/>
</dbReference>
<dbReference type="AlphaFoldDB" id="A0A652YK62"/>
<sequence>MTAPSWAELVGRNIAAEAIYVSGEMRMTGNTGDHDLDERFRFWHGPNGRWRIESGDEVVYISSAGGDAIVRVEGQMQRQRGDFGTVHLGHAFSPLDLLGPDSMLRRLSARMEASVAQPATIGGRAAWSITLTSPSDDRALLTFDSVTGVLVQFAGPRESSLLEVFDFTDHAQLGAELFSWNGPVVDVPMAGRRRPSGDPRKQREQLLEVLAAQIAALERPHDVLRAIAAADSGQAARDSVIQLLGVSPIGAEAVTTMQLMGFRSDVARQLRAELARLQGESAD</sequence>
<proteinExistence type="predicted"/>
<comment type="caution">
    <text evidence="1">The sequence shown here is derived from an EMBL/GenBank/DDBJ whole genome shotgun (WGS) entry which is preliminary data.</text>
</comment>
<dbReference type="InterPro" id="IPR013757">
    <property type="entry name" value="Topo_IIA_A_a_sf"/>
</dbReference>
<dbReference type="GO" id="GO:0005524">
    <property type="term" value="F:ATP binding"/>
    <property type="evidence" value="ECO:0007669"/>
    <property type="project" value="InterPro"/>
</dbReference>
<reference evidence="1" key="1">
    <citation type="submission" date="2019-07" db="EMBL/GenBank/DDBJ databases">
        <title>Genomic Encyclopedia of Type Strains, Phase IV (KMG-IV): sequencing the most valuable type-strain genomes for metagenomic binning, comparative biology and taxonomic classification.</title>
        <authorList>
            <person name="Goeker M."/>
        </authorList>
    </citation>
    <scope>NUCLEOTIDE SEQUENCE</scope>
    <source>
        <strain evidence="1">DSM 44596</strain>
    </source>
</reference>
<gene>
    <name evidence="1" type="ORF">FNL38_108221</name>
</gene>